<proteinExistence type="predicted"/>
<dbReference type="PROSITE" id="PS51257">
    <property type="entry name" value="PROKAR_LIPOPROTEIN"/>
    <property type="match status" value="1"/>
</dbReference>
<sequence length="175" mass="19055">MARTTESRIVNVSVLGRLGALLSLLMLAACAGGNSGRVSGSWSGAVQCAPYAREHSAVNLRGDAALWWNRSRGIYTRSSVPHEGDVLVFRATGRLPSGHVSVVRQVRSSRLVLVDHANWEPGRVTRAAPVVDVSPSNDWTRVRVWWAPSRKLGKTVYPAYGFIEPPWPGGTEPRS</sequence>
<organism evidence="2 3">
    <name type="scientific">Acetobacter suratthaniensis</name>
    <dbReference type="NCBI Taxonomy" id="1502841"/>
    <lineage>
        <taxon>Bacteria</taxon>
        <taxon>Pseudomonadati</taxon>
        <taxon>Pseudomonadota</taxon>
        <taxon>Alphaproteobacteria</taxon>
        <taxon>Acetobacterales</taxon>
        <taxon>Acetobacteraceae</taxon>
        <taxon>Acetobacter</taxon>
    </lineage>
</organism>
<dbReference type="SUPFAM" id="SSF54001">
    <property type="entry name" value="Cysteine proteinases"/>
    <property type="match status" value="1"/>
</dbReference>
<dbReference type="EMBL" id="JAFVMG010000001">
    <property type="protein sequence ID" value="MBO1327046.1"/>
    <property type="molecule type" value="Genomic_DNA"/>
</dbReference>
<gene>
    <name evidence="2" type="ORF">J2D75_00975</name>
</gene>
<dbReference type="Gene3D" id="3.90.1720.10">
    <property type="entry name" value="endopeptidase domain like (from Nostoc punctiforme)"/>
    <property type="match status" value="1"/>
</dbReference>
<name>A0ABS3LKT4_9PROT</name>
<feature type="domain" description="Peptidase C51" evidence="1">
    <location>
        <begin position="23"/>
        <end position="143"/>
    </location>
</feature>
<reference evidence="2 3" key="1">
    <citation type="submission" date="2021-03" db="EMBL/GenBank/DDBJ databases">
        <title>The complete genome sequence of Acetobacter suratthaniensis TBRC 1719.</title>
        <authorList>
            <person name="Charoenyingcharoen P."/>
            <person name="Yukphan P."/>
        </authorList>
    </citation>
    <scope>NUCLEOTIDE SEQUENCE [LARGE SCALE GENOMIC DNA]</scope>
    <source>
        <strain evidence="2 3">TBRC 1719</strain>
    </source>
</reference>
<dbReference type="Pfam" id="PF05257">
    <property type="entry name" value="CHAP"/>
    <property type="match status" value="1"/>
</dbReference>
<dbReference type="InterPro" id="IPR038765">
    <property type="entry name" value="Papain-like_cys_pep_sf"/>
</dbReference>
<protein>
    <submittedName>
        <fullName evidence="2">CHAP domain-containing protein</fullName>
    </submittedName>
</protein>
<evidence type="ECO:0000259" key="1">
    <source>
        <dbReference type="PROSITE" id="PS50911"/>
    </source>
</evidence>
<evidence type="ECO:0000313" key="3">
    <source>
        <dbReference type="Proteomes" id="UP000664399"/>
    </source>
</evidence>
<keyword evidence="3" id="KW-1185">Reference proteome</keyword>
<accession>A0ABS3LKT4</accession>
<evidence type="ECO:0000313" key="2">
    <source>
        <dbReference type="EMBL" id="MBO1327046.1"/>
    </source>
</evidence>
<comment type="caution">
    <text evidence="2">The sequence shown here is derived from an EMBL/GenBank/DDBJ whole genome shotgun (WGS) entry which is preliminary data.</text>
</comment>
<dbReference type="PROSITE" id="PS50911">
    <property type="entry name" value="CHAP"/>
    <property type="match status" value="1"/>
</dbReference>
<dbReference type="InterPro" id="IPR007921">
    <property type="entry name" value="CHAP_dom"/>
</dbReference>
<dbReference type="Proteomes" id="UP000664399">
    <property type="component" value="Unassembled WGS sequence"/>
</dbReference>